<evidence type="ECO:0000256" key="7">
    <source>
        <dbReference type="ARBA" id="ARBA00022859"/>
    </source>
</evidence>
<evidence type="ECO:0000256" key="11">
    <source>
        <dbReference type="ARBA" id="ARBA00023157"/>
    </source>
</evidence>
<dbReference type="Proteomes" id="UP000248480">
    <property type="component" value="Unplaced"/>
</dbReference>
<evidence type="ECO:0000256" key="9">
    <source>
        <dbReference type="ARBA" id="ARBA00023130"/>
    </source>
</evidence>
<keyword evidence="10 18" id="KW-0472">Membrane</keyword>
<keyword evidence="21" id="KW-1185">Reference proteome</keyword>
<dbReference type="OrthoDB" id="8680608at2759"/>
<dbReference type="Pfam" id="PF22705">
    <property type="entry name" value="C2-set_3"/>
    <property type="match status" value="1"/>
</dbReference>
<evidence type="ECO:0000256" key="5">
    <source>
        <dbReference type="ARBA" id="ARBA00022729"/>
    </source>
</evidence>
<evidence type="ECO:0000256" key="19">
    <source>
        <dbReference type="SAM" id="SignalP"/>
    </source>
</evidence>
<dbReference type="PANTHER" id="PTHR25466:SF1">
    <property type="entry name" value="PROGRAMMED CELL DEATH 1 LIGAND 2"/>
    <property type="match status" value="1"/>
</dbReference>
<dbReference type="KEGG" id="tmu:101356455"/>
<evidence type="ECO:0000256" key="10">
    <source>
        <dbReference type="ARBA" id="ARBA00023136"/>
    </source>
</evidence>
<dbReference type="GO" id="GO:0007166">
    <property type="term" value="P:cell surface receptor signaling pathway"/>
    <property type="evidence" value="ECO:0007669"/>
    <property type="project" value="TreeGrafter"/>
</dbReference>
<dbReference type="GO" id="GO:0031295">
    <property type="term" value="P:T cell costimulation"/>
    <property type="evidence" value="ECO:0007669"/>
    <property type="project" value="TreeGrafter"/>
</dbReference>
<evidence type="ECO:0000256" key="16">
    <source>
        <dbReference type="ARBA" id="ARBA00070412"/>
    </source>
</evidence>
<evidence type="ECO:0000256" key="6">
    <source>
        <dbReference type="ARBA" id="ARBA00022737"/>
    </source>
</evidence>
<evidence type="ECO:0000313" key="21">
    <source>
        <dbReference type="Proteomes" id="UP000248480"/>
    </source>
</evidence>
<evidence type="ECO:0000313" key="23">
    <source>
        <dbReference type="RefSeq" id="XP_023584364.1"/>
    </source>
</evidence>
<dbReference type="Gene3D" id="2.60.40.10">
    <property type="entry name" value="Immunoglobulins"/>
    <property type="match status" value="2"/>
</dbReference>
<dbReference type="GO" id="GO:0002250">
    <property type="term" value="P:adaptive immune response"/>
    <property type="evidence" value="ECO:0007669"/>
    <property type="project" value="UniProtKB-KW"/>
</dbReference>
<evidence type="ECO:0000256" key="17">
    <source>
        <dbReference type="ARBA" id="ARBA00079092"/>
    </source>
</evidence>
<organism evidence="21 23">
    <name type="scientific">Trichechus manatus latirostris</name>
    <name type="common">Florida manatee</name>
    <dbReference type="NCBI Taxonomy" id="127582"/>
    <lineage>
        <taxon>Eukaryota</taxon>
        <taxon>Metazoa</taxon>
        <taxon>Chordata</taxon>
        <taxon>Craniata</taxon>
        <taxon>Vertebrata</taxon>
        <taxon>Euteleostomi</taxon>
        <taxon>Mammalia</taxon>
        <taxon>Eutheria</taxon>
        <taxon>Afrotheria</taxon>
        <taxon>Sirenia</taxon>
        <taxon>Trichechidae</taxon>
        <taxon>Trichechus</taxon>
    </lineage>
</organism>
<dbReference type="FunFam" id="2.60.40.10:FF:001239">
    <property type="entry name" value="Programmed cell death 1 ligand 2"/>
    <property type="match status" value="1"/>
</dbReference>
<feature type="chain" id="PRO_5044583512" description="Programmed cell death 1 ligand 2" evidence="19">
    <location>
        <begin position="20"/>
        <end position="286"/>
    </location>
</feature>
<sequence length="286" mass="32289">MFLLLLLLSLGMQLWQTAAFFTVTVPKELYVVDHGSNVTLECDFDTRGPVELGAITASLQKMENDTSSHNERATLLEEQLPLGKALFHFPRVHVSDAGHYRCLIVYKSSWDYKYLTLKVKGSYKKINTHVLRVPGTGEVELTCQAEGYPLAEVSWPDVSVPANTSHTKTPENLYQVTSVLRLKPHPGQNFSCVFWNENVKERTSAIIDLQDQMKLEDPATMLFHVFIPTCIITLIFVAAMLILRKRLCQKLSSREDTTGRSATIVKRDVNRAKSYHVIHQLGSSPK</sequence>
<name>A0A2Y9QY77_TRIMA</name>
<keyword evidence="3" id="KW-1003">Cell membrane</keyword>
<evidence type="ECO:0000256" key="13">
    <source>
        <dbReference type="ARBA" id="ARBA00023180"/>
    </source>
</evidence>
<feature type="transmembrane region" description="Helical" evidence="18">
    <location>
        <begin position="221"/>
        <end position="243"/>
    </location>
</feature>
<evidence type="ECO:0000259" key="20">
    <source>
        <dbReference type="PROSITE" id="PS50835"/>
    </source>
</evidence>
<dbReference type="InterPro" id="IPR007110">
    <property type="entry name" value="Ig-like_dom"/>
</dbReference>
<dbReference type="CTD" id="80380"/>
<keyword evidence="4 18" id="KW-0812">Transmembrane</keyword>
<evidence type="ECO:0000256" key="14">
    <source>
        <dbReference type="ARBA" id="ARBA00023319"/>
    </source>
</evidence>
<dbReference type="GO" id="GO:0042102">
    <property type="term" value="P:positive regulation of T cell proliferation"/>
    <property type="evidence" value="ECO:0007669"/>
    <property type="project" value="TreeGrafter"/>
</dbReference>
<gene>
    <name evidence="22 23" type="primary">PDCD1LG2</name>
</gene>
<evidence type="ECO:0000256" key="15">
    <source>
        <dbReference type="ARBA" id="ARBA00064903"/>
    </source>
</evidence>
<keyword evidence="14" id="KW-0393">Immunoglobulin domain</keyword>
<keyword evidence="12" id="KW-0675">Receptor</keyword>
<evidence type="ECO:0000256" key="4">
    <source>
        <dbReference type="ARBA" id="ARBA00022692"/>
    </source>
</evidence>
<keyword evidence="5 19" id="KW-0732">Signal</keyword>
<dbReference type="PANTHER" id="PTHR25466">
    <property type="entry name" value="T-LYMPHOCYTE ACTIVATION ANTIGEN"/>
    <property type="match status" value="1"/>
</dbReference>
<reference evidence="22 23" key="1">
    <citation type="submission" date="2025-04" db="UniProtKB">
        <authorList>
            <consortium name="RefSeq"/>
        </authorList>
    </citation>
    <scope>IDENTIFICATION</scope>
</reference>
<evidence type="ECO:0000256" key="1">
    <source>
        <dbReference type="ARBA" id="ARBA00004251"/>
    </source>
</evidence>
<keyword evidence="7" id="KW-0391">Immunity</keyword>
<accession>A0A2Y9QY77</accession>
<comment type="subcellular location">
    <subcellularLocation>
        <location evidence="1">Cell membrane</location>
        <topology evidence="1">Single-pass type I membrane protein</topology>
    </subcellularLocation>
</comment>
<feature type="domain" description="Ig-like" evidence="20">
    <location>
        <begin position="139"/>
        <end position="208"/>
    </location>
</feature>
<comment type="similarity">
    <text evidence="2">Belongs to the immunoglobulin superfamily. BTN/MOG family.</text>
</comment>
<dbReference type="InterPro" id="IPR051713">
    <property type="entry name" value="T-cell_Activation_Regulation"/>
</dbReference>
<dbReference type="InterPro" id="IPR036179">
    <property type="entry name" value="Ig-like_dom_sf"/>
</dbReference>
<evidence type="ECO:0000256" key="8">
    <source>
        <dbReference type="ARBA" id="ARBA00022989"/>
    </source>
</evidence>
<dbReference type="STRING" id="127582.A0A2Y9QY77"/>
<dbReference type="GO" id="GO:0042130">
    <property type="term" value="P:negative regulation of T cell proliferation"/>
    <property type="evidence" value="ECO:0007669"/>
    <property type="project" value="TreeGrafter"/>
</dbReference>
<dbReference type="FunFam" id="2.60.40.10:FF:001078">
    <property type="entry name" value="Programmed cell death 1 ligand 2"/>
    <property type="match status" value="1"/>
</dbReference>
<dbReference type="GeneID" id="101356455"/>
<dbReference type="AlphaFoldDB" id="A0A2Y9QY77"/>
<keyword evidence="8 18" id="KW-1133">Transmembrane helix</keyword>
<keyword evidence="6" id="KW-0677">Repeat</keyword>
<keyword evidence="11" id="KW-1015">Disulfide bond</keyword>
<dbReference type="PROSITE" id="PS50835">
    <property type="entry name" value="IG_LIKE"/>
    <property type="match status" value="1"/>
</dbReference>
<proteinExistence type="inferred from homology"/>
<dbReference type="SUPFAM" id="SSF48726">
    <property type="entry name" value="Immunoglobulin"/>
    <property type="match status" value="2"/>
</dbReference>
<evidence type="ECO:0000256" key="18">
    <source>
        <dbReference type="SAM" id="Phobius"/>
    </source>
</evidence>
<dbReference type="RefSeq" id="XP_023584364.1">
    <property type="nucleotide sequence ID" value="XM_023728596.1"/>
</dbReference>
<dbReference type="InterPro" id="IPR013783">
    <property type="entry name" value="Ig-like_fold"/>
</dbReference>
<dbReference type="GO" id="GO:0071222">
    <property type="term" value="P:cellular response to lipopolysaccharide"/>
    <property type="evidence" value="ECO:0007669"/>
    <property type="project" value="TreeGrafter"/>
</dbReference>
<protein>
    <recommendedName>
        <fullName evidence="16">Programmed cell death 1 ligand 2</fullName>
    </recommendedName>
    <alternativeName>
        <fullName evidence="17">Butyrophilin B7-DC</fullName>
    </alternativeName>
</protein>
<evidence type="ECO:0000313" key="22">
    <source>
        <dbReference type="RefSeq" id="XP_023584363.1"/>
    </source>
</evidence>
<keyword evidence="9" id="KW-1064">Adaptive immunity</keyword>
<keyword evidence="13" id="KW-0325">Glycoprotein</keyword>
<evidence type="ECO:0000256" key="3">
    <source>
        <dbReference type="ARBA" id="ARBA00022475"/>
    </source>
</evidence>
<comment type="subunit">
    <text evidence="15">Interacts with PDCD1.</text>
</comment>
<dbReference type="RefSeq" id="XP_023584363.1">
    <property type="nucleotide sequence ID" value="XM_023728595.1"/>
</dbReference>
<dbReference type="InterPro" id="IPR053896">
    <property type="entry name" value="BTN3A2-like_Ig-C"/>
</dbReference>
<evidence type="ECO:0000256" key="12">
    <source>
        <dbReference type="ARBA" id="ARBA00023170"/>
    </source>
</evidence>
<feature type="signal peptide" evidence="19">
    <location>
        <begin position="1"/>
        <end position="19"/>
    </location>
</feature>
<dbReference type="GO" id="GO:0009897">
    <property type="term" value="C:external side of plasma membrane"/>
    <property type="evidence" value="ECO:0007669"/>
    <property type="project" value="TreeGrafter"/>
</dbReference>
<evidence type="ECO:0000256" key="2">
    <source>
        <dbReference type="ARBA" id="ARBA00007591"/>
    </source>
</evidence>